<dbReference type="PANTHER" id="PTHR37207:SF1">
    <property type="entry name" value="OS09G0446000 PROTEIN"/>
    <property type="match status" value="1"/>
</dbReference>
<keyword evidence="2" id="KW-0131">Cell cycle</keyword>
<gene>
    <name evidence="2" type="ORF">O6P43_016775</name>
</gene>
<reference evidence="2" key="1">
    <citation type="journal article" date="2023" name="Science">
        <title>Elucidation of the pathway for biosynthesis of saponin adjuvants from the soapbark tree.</title>
        <authorList>
            <person name="Reed J."/>
            <person name="Orme A."/>
            <person name="El-Demerdash A."/>
            <person name="Owen C."/>
            <person name="Martin L.B.B."/>
            <person name="Misra R.C."/>
            <person name="Kikuchi S."/>
            <person name="Rejzek M."/>
            <person name="Martin A.C."/>
            <person name="Harkess A."/>
            <person name="Leebens-Mack J."/>
            <person name="Louveau T."/>
            <person name="Stephenson M.J."/>
            <person name="Osbourn A."/>
        </authorList>
    </citation>
    <scope>NUCLEOTIDE SEQUENCE</scope>
    <source>
        <strain evidence="2">S10</strain>
    </source>
</reference>
<name>A0AAD7LQ50_QUISA</name>
<evidence type="ECO:0000313" key="3">
    <source>
        <dbReference type="Proteomes" id="UP001163823"/>
    </source>
</evidence>
<evidence type="ECO:0000256" key="1">
    <source>
        <dbReference type="SAM" id="MobiDB-lite"/>
    </source>
</evidence>
<keyword evidence="3" id="KW-1185">Reference proteome</keyword>
<evidence type="ECO:0000313" key="2">
    <source>
        <dbReference type="EMBL" id="KAJ7961426.1"/>
    </source>
</evidence>
<dbReference type="AlphaFoldDB" id="A0AAD7LQ50"/>
<dbReference type="Proteomes" id="UP001163823">
    <property type="component" value="Chromosome 7"/>
</dbReference>
<dbReference type="KEGG" id="qsa:O6P43_016775"/>
<organism evidence="2 3">
    <name type="scientific">Quillaja saponaria</name>
    <name type="common">Soap bark tree</name>
    <dbReference type="NCBI Taxonomy" id="32244"/>
    <lineage>
        <taxon>Eukaryota</taxon>
        <taxon>Viridiplantae</taxon>
        <taxon>Streptophyta</taxon>
        <taxon>Embryophyta</taxon>
        <taxon>Tracheophyta</taxon>
        <taxon>Spermatophyta</taxon>
        <taxon>Magnoliopsida</taxon>
        <taxon>eudicotyledons</taxon>
        <taxon>Gunneridae</taxon>
        <taxon>Pentapetalae</taxon>
        <taxon>rosids</taxon>
        <taxon>fabids</taxon>
        <taxon>Fabales</taxon>
        <taxon>Quillajaceae</taxon>
        <taxon>Quillaja</taxon>
    </lineage>
</organism>
<dbReference type="GO" id="GO:0051301">
    <property type="term" value="P:cell division"/>
    <property type="evidence" value="ECO:0007669"/>
    <property type="project" value="UniProtKB-KW"/>
</dbReference>
<keyword evidence="2" id="KW-0132">Cell division</keyword>
<dbReference type="EMBL" id="JARAOO010000007">
    <property type="protein sequence ID" value="KAJ7961426.1"/>
    <property type="molecule type" value="Genomic_DNA"/>
</dbReference>
<proteinExistence type="predicted"/>
<feature type="region of interest" description="Disordered" evidence="1">
    <location>
        <begin position="41"/>
        <end position="68"/>
    </location>
</feature>
<protein>
    <submittedName>
        <fullName evidence="2">Cell division control protein 48-like C-like</fullName>
    </submittedName>
</protein>
<accession>A0AAD7LQ50</accession>
<comment type="caution">
    <text evidence="2">The sequence shown here is derived from an EMBL/GenBank/DDBJ whole genome shotgun (WGS) entry which is preliminary data.</text>
</comment>
<sequence length="97" mass="11164">MGVKRELMGVPWKDEFLWSKKDGWGIEEELQILHANKTLIPTTERSRKNQLSRPAKDDTKPVLQDPILRSDPIETEEVVLRLPPFPITRSTPASKMT</sequence>
<dbReference type="PANTHER" id="PTHR37207">
    <property type="entry name" value="OS09G0446000 PROTEIN"/>
    <property type="match status" value="1"/>
</dbReference>